<gene>
    <name evidence="5" type="ORF">DIABBA_LOCUS8546</name>
</gene>
<evidence type="ECO:0000256" key="2">
    <source>
        <dbReference type="ARBA" id="ARBA00022574"/>
    </source>
</evidence>
<dbReference type="PROSITE" id="PS50294">
    <property type="entry name" value="WD_REPEATS_REGION"/>
    <property type="match status" value="2"/>
</dbReference>
<organism evidence="5 6">
    <name type="scientific">Diabrotica balteata</name>
    <name type="common">Banded cucumber beetle</name>
    <dbReference type="NCBI Taxonomy" id="107213"/>
    <lineage>
        <taxon>Eukaryota</taxon>
        <taxon>Metazoa</taxon>
        <taxon>Ecdysozoa</taxon>
        <taxon>Arthropoda</taxon>
        <taxon>Hexapoda</taxon>
        <taxon>Insecta</taxon>
        <taxon>Pterygota</taxon>
        <taxon>Neoptera</taxon>
        <taxon>Endopterygota</taxon>
        <taxon>Coleoptera</taxon>
        <taxon>Polyphaga</taxon>
        <taxon>Cucujiformia</taxon>
        <taxon>Chrysomeloidea</taxon>
        <taxon>Chrysomelidae</taxon>
        <taxon>Galerucinae</taxon>
        <taxon>Diabroticina</taxon>
        <taxon>Diabroticites</taxon>
        <taxon>Diabrotica</taxon>
    </lineage>
</organism>
<keyword evidence="2 4" id="KW-0853">WD repeat</keyword>
<proteinExistence type="predicted"/>
<dbReference type="Gene3D" id="2.130.10.10">
    <property type="entry name" value="YVTN repeat-like/Quinoprotein amine dehydrogenase"/>
    <property type="match status" value="2"/>
</dbReference>
<dbReference type="InterPro" id="IPR039328">
    <property type="entry name" value="WDR89"/>
</dbReference>
<dbReference type="PANTHER" id="PTHR22889:SF0">
    <property type="entry name" value="WD REPEAT-CONTAINING PROTEIN 89"/>
    <property type="match status" value="1"/>
</dbReference>
<evidence type="ECO:0000313" key="5">
    <source>
        <dbReference type="EMBL" id="CAG9835343.1"/>
    </source>
</evidence>
<dbReference type="EMBL" id="OU898280">
    <property type="protein sequence ID" value="CAG9835343.1"/>
    <property type="molecule type" value="Genomic_DNA"/>
</dbReference>
<keyword evidence="6" id="KW-1185">Reference proteome</keyword>
<feature type="repeat" description="WD" evidence="4">
    <location>
        <begin position="319"/>
        <end position="357"/>
    </location>
</feature>
<dbReference type="AlphaFoldDB" id="A0A9N9XDM1"/>
<dbReference type="Pfam" id="PF00400">
    <property type="entry name" value="WD40"/>
    <property type="match status" value="1"/>
</dbReference>
<dbReference type="SUPFAM" id="SSF50978">
    <property type="entry name" value="WD40 repeat-like"/>
    <property type="match status" value="1"/>
</dbReference>
<evidence type="ECO:0000256" key="3">
    <source>
        <dbReference type="ARBA" id="ARBA00022737"/>
    </source>
</evidence>
<protein>
    <recommendedName>
        <fullName evidence="1">WD repeat-containing protein 89</fullName>
    </recommendedName>
</protein>
<dbReference type="SMART" id="SM00320">
    <property type="entry name" value="WD40"/>
    <property type="match status" value="4"/>
</dbReference>
<evidence type="ECO:0000256" key="1">
    <source>
        <dbReference type="ARBA" id="ARBA00021125"/>
    </source>
</evidence>
<evidence type="ECO:0000313" key="6">
    <source>
        <dbReference type="Proteomes" id="UP001153709"/>
    </source>
</evidence>
<dbReference type="PANTHER" id="PTHR22889">
    <property type="entry name" value="WD REPEAT-CONTAINING PROTEIN 89"/>
    <property type="match status" value="1"/>
</dbReference>
<evidence type="ECO:0000256" key="4">
    <source>
        <dbReference type="PROSITE-ProRule" id="PRU00221"/>
    </source>
</evidence>
<name>A0A9N9XDM1_DIABA</name>
<reference evidence="5" key="1">
    <citation type="submission" date="2022-01" db="EMBL/GenBank/DDBJ databases">
        <authorList>
            <person name="King R."/>
        </authorList>
    </citation>
    <scope>NUCLEOTIDE SEQUENCE</scope>
</reference>
<dbReference type="InterPro" id="IPR001680">
    <property type="entry name" value="WD40_rpt"/>
</dbReference>
<keyword evidence="3" id="KW-0677">Repeat</keyword>
<sequence>MSNDKDINDHNNLCNSELFCECNYLSEVLVTSDYIFNIDATKDNNPNIAVTTANKSCLVYSLDNNQLATIWESKKEKSKLIGCKFSGREKHLLYIGNSDGVIKIIDLRTPENVAVEFTDTTAEGDERKTFNCFDVSANDRLLAAGTDVLGGDAFVLFWDIRNKKLLGGYWESHTDDVTQVRFHPDDMNKLLSGSTDGLINLYDLSQTSEDDALIDTLNTESSVNELQWFTKNNKDCISCITHTSDLQLWDLDKGEPYQSYSREDLIAKMMSEHDDDFYLAKFHQLKNSQFILGGSQYKTKEYLRALSLQKKGLEPYLEFKNNQQKVRDSAFNEHTNILVTGGEKGVLNIWKISDPSI</sequence>
<dbReference type="OrthoDB" id="25131at2759"/>
<feature type="repeat" description="WD" evidence="4">
    <location>
        <begin position="170"/>
        <end position="212"/>
    </location>
</feature>
<dbReference type="InterPro" id="IPR015943">
    <property type="entry name" value="WD40/YVTN_repeat-like_dom_sf"/>
</dbReference>
<dbReference type="InterPro" id="IPR036322">
    <property type="entry name" value="WD40_repeat_dom_sf"/>
</dbReference>
<dbReference type="PROSITE" id="PS50082">
    <property type="entry name" value="WD_REPEATS_2"/>
    <property type="match status" value="2"/>
</dbReference>
<dbReference type="Proteomes" id="UP001153709">
    <property type="component" value="Chromosome 5"/>
</dbReference>
<accession>A0A9N9XDM1</accession>